<keyword evidence="2" id="KW-1185">Reference proteome</keyword>
<comment type="caution">
    <text evidence="1">The sequence shown here is derived from an EMBL/GenBank/DDBJ whole genome shotgun (WGS) entry which is preliminary data.</text>
</comment>
<name>A0AAV9DMB1_ACOCL</name>
<gene>
    <name evidence="1" type="ORF">QJS10_CPB12g00021</name>
</gene>
<dbReference type="AlphaFoldDB" id="A0AAV9DMB1"/>
<proteinExistence type="predicted"/>
<reference evidence="1" key="2">
    <citation type="submission" date="2023-06" db="EMBL/GenBank/DDBJ databases">
        <authorList>
            <person name="Ma L."/>
            <person name="Liu K.-W."/>
            <person name="Li Z."/>
            <person name="Hsiao Y.-Y."/>
            <person name="Qi Y."/>
            <person name="Fu T."/>
            <person name="Tang G."/>
            <person name="Zhang D."/>
            <person name="Sun W.-H."/>
            <person name="Liu D.-K."/>
            <person name="Li Y."/>
            <person name="Chen G.-Z."/>
            <person name="Liu X.-D."/>
            <person name="Liao X.-Y."/>
            <person name="Jiang Y.-T."/>
            <person name="Yu X."/>
            <person name="Hao Y."/>
            <person name="Huang J."/>
            <person name="Zhao X.-W."/>
            <person name="Ke S."/>
            <person name="Chen Y.-Y."/>
            <person name="Wu W.-L."/>
            <person name="Hsu J.-L."/>
            <person name="Lin Y.-F."/>
            <person name="Huang M.-D."/>
            <person name="Li C.-Y."/>
            <person name="Huang L."/>
            <person name="Wang Z.-W."/>
            <person name="Zhao X."/>
            <person name="Zhong W.-Y."/>
            <person name="Peng D.-H."/>
            <person name="Ahmad S."/>
            <person name="Lan S."/>
            <person name="Zhang J.-S."/>
            <person name="Tsai W.-C."/>
            <person name="Van De Peer Y."/>
            <person name="Liu Z.-J."/>
        </authorList>
    </citation>
    <scope>NUCLEOTIDE SEQUENCE</scope>
    <source>
        <strain evidence="1">CP</strain>
        <tissue evidence="1">Leaves</tissue>
    </source>
</reference>
<reference evidence="1" key="1">
    <citation type="journal article" date="2023" name="Nat. Commun.">
        <title>Diploid and tetraploid genomes of Acorus and the evolution of monocots.</title>
        <authorList>
            <person name="Ma L."/>
            <person name="Liu K.W."/>
            <person name="Li Z."/>
            <person name="Hsiao Y.Y."/>
            <person name="Qi Y."/>
            <person name="Fu T."/>
            <person name="Tang G.D."/>
            <person name="Zhang D."/>
            <person name="Sun W.H."/>
            <person name="Liu D.K."/>
            <person name="Li Y."/>
            <person name="Chen G.Z."/>
            <person name="Liu X.D."/>
            <person name="Liao X.Y."/>
            <person name="Jiang Y.T."/>
            <person name="Yu X."/>
            <person name="Hao Y."/>
            <person name="Huang J."/>
            <person name="Zhao X.W."/>
            <person name="Ke S."/>
            <person name="Chen Y.Y."/>
            <person name="Wu W.L."/>
            <person name="Hsu J.L."/>
            <person name="Lin Y.F."/>
            <person name="Huang M.D."/>
            <person name="Li C.Y."/>
            <person name="Huang L."/>
            <person name="Wang Z.W."/>
            <person name="Zhao X."/>
            <person name="Zhong W.Y."/>
            <person name="Peng D.H."/>
            <person name="Ahmad S."/>
            <person name="Lan S."/>
            <person name="Zhang J.S."/>
            <person name="Tsai W.C."/>
            <person name="Van de Peer Y."/>
            <person name="Liu Z.J."/>
        </authorList>
    </citation>
    <scope>NUCLEOTIDE SEQUENCE</scope>
    <source>
        <strain evidence="1">CP</strain>
    </source>
</reference>
<dbReference type="Proteomes" id="UP001180020">
    <property type="component" value="Unassembled WGS sequence"/>
</dbReference>
<accession>A0AAV9DMB1</accession>
<evidence type="ECO:0000313" key="1">
    <source>
        <dbReference type="EMBL" id="KAK1302239.1"/>
    </source>
</evidence>
<organism evidence="1 2">
    <name type="scientific">Acorus calamus</name>
    <name type="common">Sweet flag</name>
    <dbReference type="NCBI Taxonomy" id="4465"/>
    <lineage>
        <taxon>Eukaryota</taxon>
        <taxon>Viridiplantae</taxon>
        <taxon>Streptophyta</taxon>
        <taxon>Embryophyta</taxon>
        <taxon>Tracheophyta</taxon>
        <taxon>Spermatophyta</taxon>
        <taxon>Magnoliopsida</taxon>
        <taxon>Liliopsida</taxon>
        <taxon>Acoraceae</taxon>
        <taxon>Acorus</taxon>
    </lineage>
</organism>
<dbReference type="EMBL" id="JAUJYO010000012">
    <property type="protein sequence ID" value="KAK1302239.1"/>
    <property type="molecule type" value="Genomic_DNA"/>
</dbReference>
<protein>
    <submittedName>
        <fullName evidence="1">Uncharacterized protein</fullName>
    </submittedName>
</protein>
<sequence>MGEFVGSLLWDTGMPYIERIPTTVDVRLRFIDIRRCKSGFRSSSMSTYSSSSASISIYKKEEMDKSWMRAKDRFSLEYK</sequence>
<evidence type="ECO:0000313" key="2">
    <source>
        <dbReference type="Proteomes" id="UP001180020"/>
    </source>
</evidence>